<dbReference type="Proteomes" id="UP000799118">
    <property type="component" value="Unassembled WGS sequence"/>
</dbReference>
<dbReference type="OrthoDB" id="3983163at2759"/>
<dbReference type="AlphaFoldDB" id="A0A6A4HKT1"/>
<dbReference type="Pfam" id="PF11093">
    <property type="entry name" value="Mitochondr_Som1"/>
    <property type="match status" value="1"/>
</dbReference>
<dbReference type="GO" id="GO:0042720">
    <property type="term" value="C:mitochondrial inner membrane peptidase complex"/>
    <property type="evidence" value="ECO:0007669"/>
    <property type="project" value="InterPro"/>
</dbReference>
<dbReference type="InterPro" id="IPR024645">
    <property type="entry name" value="Mitochondr_Som1"/>
</dbReference>
<gene>
    <name evidence="1" type="ORF">BT96DRAFT_822535</name>
</gene>
<evidence type="ECO:0000313" key="2">
    <source>
        <dbReference type="Proteomes" id="UP000799118"/>
    </source>
</evidence>
<name>A0A6A4HKT1_9AGAR</name>
<accession>A0A6A4HKT1</accession>
<evidence type="ECO:0000313" key="1">
    <source>
        <dbReference type="EMBL" id="KAE9398068.1"/>
    </source>
</evidence>
<keyword evidence="2" id="KW-1185">Reference proteome</keyword>
<sequence length="110" mass="11930">MTAKSLPSEGCQLAEIVQYSCELDVSQASPVISCVPLSRLFRMQVGISCTFNPLTCFDFRCPGFPAVELTKVLNVDENGGVETPTNMHQPSGKAWRKIVLHDQASGSSKP</sequence>
<reference evidence="1" key="1">
    <citation type="journal article" date="2019" name="Environ. Microbiol.">
        <title>Fungal ecological strategies reflected in gene transcription - a case study of two litter decomposers.</title>
        <authorList>
            <person name="Barbi F."/>
            <person name="Kohler A."/>
            <person name="Barry K."/>
            <person name="Baskaran P."/>
            <person name="Daum C."/>
            <person name="Fauchery L."/>
            <person name="Ihrmark K."/>
            <person name="Kuo A."/>
            <person name="LaButti K."/>
            <person name="Lipzen A."/>
            <person name="Morin E."/>
            <person name="Grigoriev I.V."/>
            <person name="Henrissat B."/>
            <person name="Lindahl B."/>
            <person name="Martin F."/>
        </authorList>
    </citation>
    <scope>NUCLEOTIDE SEQUENCE</scope>
    <source>
        <strain evidence="1">JB14</strain>
    </source>
</reference>
<organism evidence="1 2">
    <name type="scientific">Gymnopus androsaceus JB14</name>
    <dbReference type="NCBI Taxonomy" id="1447944"/>
    <lineage>
        <taxon>Eukaryota</taxon>
        <taxon>Fungi</taxon>
        <taxon>Dikarya</taxon>
        <taxon>Basidiomycota</taxon>
        <taxon>Agaricomycotina</taxon>
        <taxon>Agaricomycetes</taxon>
        <taxon>Agaricomycetidae</taxon>
        <taxon>Agaricales</taxon>
        <taxon>Marasmiineae</taxon>
        <taxon>Omphalotaceae</taxon>
        <taxon>Gymnopus</taxon>
    </lineage>
</organism>
<proteinExistence type="predicted"/>
<dbReference type="EMBL" id="ML769488">
    <property type="protein sequence ID" value="KAE9398068.1"/>
    <property type="molecule type" value="Genomic_DNA"/>
</dbReference>
<protein>
    <submittedName>
        <fullName evidence="1">Uncharacterized protein</fullName>
    </submittedName>
</protein>